<accession>W5WBK0</accession>
<dbReference type="Proteomes" id="UP000019225">
    <property type="component" value="Chromosome"/>
</dbReference>
<keyword evidence="2" id="KW-1185">Reference proteome</keyword>
<dbReference type="HOGENOM" id="CLU_2916597_0_0_11"/>
<sequence length="61" mass="6547">MSAPVPGRQVWHRFSGESAVVVRVKRDGTVLVTRDGEELLPFSPDLLVTSPTEVESAGGAR</sequence>
<evidence type="ECO:0000313" key="1">
    <source>
        <dbReference type="EMBL" id="AHH98237.1"/>
    </source>
</evidence>
<dbReference type="EMBL" id="CP007155">
    <property type="protein sequence ID" value="AHH98237.1"/>
    <property type="molecule type" value="Genomic_DNA"/>
</dbReference>
<dbReference type="AlphaFoldDB" id="W5WBK0"/>
<proteinExistence type="predicted"/>
<evidence type="ECO:0000313" key="2">
    <source>
        <dbReference type="Proteomes" id="UP000019225"/>
    </source>
</evidence>
<protein>
    <submittedName>
        <fullName evidence="1">Uncharacterized protein</fullName>
    </submittedName>
</protein>
<reference evidence="1 2" key="1">
    <citation type="journal article" date="2014" name="BMC Genomics">
        <title>Complete genome sequence of producer of the glycopeptide antibiotic Aculeximycin Kutzneria albida DSM 43870T, a representative of minor genus of Pseudonocardiaceae.</title>
        <authorList>
            <person name="Rebets Y."/>
            <person name="Tokovenko B."/>
            <person name="Lushchyk I."/>
            <person name="Ruckert C."/>
            <person name="Zaburannyi N."/>
            <person name="Bechthold A."/>
            <person name="Kalinowski J."/>
            <person name="Luzhetskyy A."/>
        </authorList>
    </citation>
    <scope>NUCLEOTIDE SEQUENCE [LARGE SCALE GENOMIC DNA]</scope>
    <source>
        <strain evidence="1">DSM 43870</strain>
    </source>
</reference>
<dbReference type="RefSeq" id="WP_148309595.1">
    <property type="nucleotide sequence ID" value="NZ_CP007155.1"/>
</dbReference>
<gene>
    <name evidence="1" type="ORF">KALB_4875</name>
</gene>
<dbReference type="KEGG" id="kal:KALB_4875"/>
<name>W5WBK0_9PSEU</name>
<dbReference type="STRING" id="1449976.KALB_4875"/>
<organism evidence="1 2">
    <name type="scientific">Kutzneria albida DSM 43870</name>
    <dbReference type="NCBI Taxonomy" id="1449976"/>
    <lineage>
        <taxon>Bacteria</taxon>
        <taxon>Bacillati</taxon>
        <taxon>Actinomycetota</taxon>
        <taxon>Actinomycetes</taxon>
        <taxon>Pseudonocardiales</taxon>
        <taxon>Pseudonocardiaceae</taxon>
        <taxon>Kutzneria</taxon>
    </lineage>
</organism>